<comment type="similarity">
    <text evidence="1">Belongs to the 'phage' integrase family.</text>
</comment>
<dbReference type="EMBL" id="CP032819">
    <property type="protein sequence ID" value="AZS31366.1"/>
    <property type="molecule type" value="Genomic_DNA"/>
</dbReference>
<name>A0A3Q9ITE7_9BACT</name>
<dbReference type="InterPro" id="IPR025269">
    <property type="entry name" value="SAM-like_dom"/>
</dbReference>
<gene>
    <name evidence="5" type="ORF">D8S85_18640</name>
</gene>
<dbReference type="PROSITE" id="PS51898">
    <property type="entry name" value="TYR_RECOMBINASE"/>
    <property type="match status" value="1"/>
</dbReference>
<proteinExistence type="inferred from homology"/>
<dbReference type="Proteomes" id="UP000270673">
    <property type="component" value="Chromosome"/>
</dbReference>
<keyword evidence="3" id="KW-0233">DNA recombination</keyword>
<evidence type="ECO:0000259" key="4">
    <source>
        <dbReference type="PROSITE" id="PS51898"/>
    </source>
</evidence>
<keyword evidence="2" id="KW-0238">DNA-binding</keyword>
<dbReference type="Pfam" id="PF17293">
    <property type="entry name" value="Arm-DNA-bind_5"/>
    <property type="match status" value="1"/>
</dbReference>
<organism evidence="5 6">
    <name type="scientific">Butyricimonas faecalis</name>
    <dbReference type="NCBI Taxonomy" id="2093856"/>
    <lineage>
        <taxon>Bacteria</taxon>
        <taxon>Pseudomonadati</taxon>
        <taxon>Bacteroidota</taxon>
        <taxon>Bacteroidia</taxon>
        <taxon>Bacteroidales</taxon>
        <taxon>Odoribacteraceae</taxon>
        <taxon>Butyricimonas</taxon>
    </lineage>
</organism>
<keyword evidence="6" id="KW-1185">Reference proteome</keyword>
<accession>A0A3Q9ITE7</accession>
<dbReference type="InterPro" id="IPR035386">
    <property type="entry name" value="Arm-DNA-bind_5"/>
</dbReference>
<dbReference type="Gene3D" id="1.10.150.130">
    <property type="match status" value="1"/>
</dbReference>
<dbReference type="InterPro" id="IPR010998">
    <property type="entry name" value="Integrase_recombinase_N"/>
</dbReference>
<dbReference type="Pfam" id="PF13102">
    <property type="entry name" value="Phage_int_SAM_5"/>
    <property type="match status" value="1"/>
</dbReference>
<evidence type="ECO:0000256" key="2">
    <source>
        <dbReference type="ARBA" id="ARBA00023125"/>
    </source>
</evidence>
<dbReference type="GO" id="GO:0015074">
    <property type="term" value="P:DNA integration"/>
    <property type="evidence" value="ECO:0007669"/>
    <property type="project" value="InterPro"/>
</dbReference>
<evidence type="ECO:0000256" key="3">
    <source>
        <dbReference type="ARBA" id="ARBA00023172"/>
    </source>
</evidence>
<feature type="domain" description="Tyr recombinase" evidence="4">
    <location>
        <begin position="219"/>
        <end position="393"/>
    </location>
</feature>
<dbReference type="InterPro" id="IPR002104">
    <property type="entry name" value="Integrase_catalytic"/>
</dbReference>
<dbReference type="InterPro" id="IPR013762">
    <property type="entry name" value="Integrase-like_cat_sf"/>
</dbReference>
<dbReference type="Gene3D" id="1.10.443.10">
    <property type="entry name" value="Intergrase catalytic core"/>
    <property type="match status" value="1"/>
</dbReference>
<dbReference type="AlphaFoldDB" id="A0A3Q9ITE7"/>
<dbReference type="RefSeq" id="WP_106481943.1">
    <property type="nucleotide sequence ID" value="NZ_CP032819.1"/>
</dbReference>
<dbReference type="Pfam" id="PF00589">
    <property type="entry name" value="Phage_integrase"/>
    <property type="match status" value="1"/>
</dbReference>
<dbReference type="PANTHER" id="PTHR30349:SF64">
    <property type="entry name" value="PROPHAGE INTEGRASE INTD-RELATED"/>
    <property type="match status" value="1"/>
</dbReference>
<dbReference type="GO" id="GO:0003677">
    <property type="term" value="F:DNA binding"/>
    <property type="evidence" value="ECO:0007669"/>
    <property type="project" value="UniProtKB-KW"/>
</dbReference>
<dbReference type="InterPro" id="IPR011010">
    <property type="entry name" value="DNA_brk_join_enz"/>
</dbReference>
<dbReference type="CDD" id="cd01185">
    <property type="entry name" value="INTN1_C_like"/>
    <property type="match status" value="1"/>
</dbReference>
<dbReference type="KEGG" id="buy:D8S85_18640"/>
<evidence type="ECO:0000313" key="6">
    <source>
        <dbReference type="Proteomes" id="UP000270673"/>
    </source>
</evidence>
<evidence type="ECO:0000256" key="1">
    <source>
        <dbReference type="ARBA" id="ARBA00008857"/>
    </source>
</evidence>
<protein>
    <submittedName>
        <fullName evidence="5">Site-specific integrase</fullName>
    </submittedName>
</protein>
<dbReference type="OrthoDB" id="1493636at2"/>
<reference evidence="5 6" key="1">
    <citation type="submission" date="2018-10" db="EMBL/GenBank/DDBJ databases">
        <title>Butyricimonas faecalis sp. nov., isolated from human faeces and emended description of the genus Butyricimonas.</title>
        <authorList>
            <person name="Le Roy T."/>
            <person name="Van der Smissen P."/>
            <person name="Paquot A."/>
            <person name="Delzenne N."/>
            <person name="Muccioli G."/>
            <person name="Collet J.-F."/>
            <person name="Cani P.D."/>
        </authorList>
    </citation>
    <scope>NUCLEOTIDE SEQUENCE [LARGE SCALE GENOMIC DNA]</scope>
    <source>
        <strain evidence="5 6">H184</strain>
    </source>
</reference>
<sequence length="410" mass="47036">MRSTFKLLFYVKRNAPKNDNSLPLMGRITVNKGIVQFSLKMTVPPELWDSKAGKAMGKSEKAKDINRQLEQIRVTINNRYQEIVQAGGGVTAEQVKNAYLGIGIKQDMFLKLFAWHNELFARKVGNGRTQNTYKKYCNLYKLMQAYILKEYRREDISLKELNLSFINGFEYFLRTVRGCCTNTIWLYMIGIKHIISIARNEGLLVANPFAGYMISPEQVDRGFLSEEELQLLMKAHMKNKSYEFVRDLFVFAAFTGLAYSDIKNLTKSNLQTFLDGHLWIITRRQKTNIDSNIRLLDVPKRIIAKYEGKTGDDRLFAVPSNWSCNNILKNIGKQCGFKIKLTFHVARHTFSTSLTLAKGMPIETVSRILGHTNIKTTQIYAKITNEKVSRDMELLSQKLAGLEKQLTAKI</sequence>
<evidence type="ECO:0000313" key="5">
    <source>
        <dbReference type="EMBL" id="AZS31366.1"/>
    </source>
</evidence>
<dbReference type="InterPro" id="IPR050090">
    <property type="entry name" value="Tyrosine_recombinase_XerCD"/>
</dbReference>
<dbReference type="PANTHER" id="PTHR30349">
    <property type="entry name" value="PHAGE INTEGRASE-RELATED"/>
    <property type="match status" value="1"/>
</dbReference>
<dbReference type="SUPFAM" id="SSF56349">
    <property type="entry name" value="DNA breaking-rejoining enzymes"/>
    <property type="match status" value="1"/>
</dbReference>
<dbReference type="GO" id="GO:0006310">
    <property type="term" value="P:DNA recombination"/>
    <property type="evidence" value="ECO:0007669"/>
    <property type="project" value="UniProtKB-KW"/>
</dbReference>